<dbReference type="PANTHER" id="PTHR43053">
    <property type="entry name" value="GLYCOSIDASE FAMILY 31"/>
    <property type="match status" value="1"/>
</dbReference>
<feature type="region of interest" description="Disordered" evidence="5">
    <location>
        <begin position="1"/>
        <end position="25"/>
    </location>
</feature>
<dbReference type="FunCoup" id="A0A6P8HM99">
    <property type="interactions" value="349"/>
</dbReference>
<dbReference type="GeneID" id="116290806"/>
<evidence type="ECO:0000313" key="10">
    <source>
        <dbReference type="RefSeq" id="XP_031553775.1"/>
    </source>
</evidence>
<dbReference type="OrthoDB" id="10070917at2759"/>
<dbReference type="CDD" id="cd06592">
    <property type="entry name" value="GH31_NET37"/>
    <property type="match status" value="1"/>
</dbReference>
<dbReference type="GO" id="GO:0005975">
    <property type="term" value="P:carbohydrate metabolic process"/>
    <property type="evidence" value="ECO:0007669"/>
    <property type="project" value="InterPro"/>
</dbReference>
<dbReference type="SUPFAM" id="SSF51011">
    <property type="entry name" value="Glycosyl hydrolase domain"/>
    <property type="match status" value="1"/>
</dbReference>
<dbReference type="Pfam" id="PF21365">
    <property type="entry name" value="Glyco_hydro_31_3rd"/>
    <property type="match status" value="1"/>
</dbReference>
<evidence type="ECO:0000259" key="8">
    <source>
        <dbReference type="Pfam" id="PF21365"/>
    </source>
</evidence>
<evidence type="ECO:0000256" key="6">
    <source>
        <dbReference type="SAM" id="Phobius"/>
    </source>
</evidence>
<evidence type="ECO:0000256" key="1">
    <source>
        <dbReference type="ARBA" id="ARBA00007806"/>
    </source>
</evidence>
<evidence type="ECO:0000256" key="2">
    <source>
        <dbReference type="ARBA" id="ARBA00022801"/>
    </source>
</evidence>
<reference evidence="10" key="1">
    <citation type="submission" date="2025-08" db="UniProtKB">
        <authorList>
            <consortium name="RefSeq"/>
        </authorList>
    </citation>
    <scope>IDENTIFICATION</scope>
    <source>
        <tissue evidence="10">Tentacle</tissue>
    </source>
</reference>
<sequence length="706" mass="79937">MAVEKKQEEDVKYQNNKNQSKLPTKHNINELKNVSELQRRAYMTAALKVFVVFLGFVIIALVITSTVLLTITERFNNLGSLSFNEDTGKLLIKNAGKDNALEGYLGKGIVGGKIYKRRITSQELFYEWENNANLTIEKDSKFEKCFKLKWFQGSSGLTSLQDSFSLNNVHIYGGSELYVQLWPLELASIDTQPFLPQDTILAYYSNKTVYGPALERLWMSSNGIGVIVDESVPLHVGVNGISSKSMLMLKSDLQGYGNGPLHLTYRICTGLNIKELYQYVMGSILSLPKTIPDERMIKEPIWSTWAMYGKAVNQKDVTDFANQIKKFNLSCSQIEIDDMYSTAYGDFDFNTNKFPNATKMIDSLHNSGFRVTVWMYPFANTNSKAFLEAIDYWVRGPDEKVPGLVKWWNGIGGVLDTTSPKSTQLFSNRLKAFQSKYKIDSFKFDAGSVSYLPKGFNLYNMTNNNPSCYSSNYACLASDFGSLVEVRVGFRTQHLPIFVRMLDRSSTWNRENGLKSVIPTTLTFGILGYPFVLPDMVGGNGVEISSSVNYTSKPDKELYIRWMQMNTFLPAMQFSFVPWLYDNQTVAIAKSLIDLRMTISKTLIQAAKNISIFNAPIIRPLWWISPHDETCLTIDTEFLVGEQYLVAPVLDPYSVNKGTHSVYLPAGKWKKEFGTKDIIDSTPDGKWIKFKVTLEDLPYFSVVKDV</sequence>
<organism evidence="9 10">
    <name type="scientific">Actinia tenebrosa</name>
    <name type="common">Australian red waratah sea anemone</name>
    <dbReference type="NCBI Taxonomy" id="6105"/>
    <lineage>
        <taxon>Eukaryota</taxon>
        <taxon>Metazoa</taxon>
        <taxon>Cnidaria</taxon>
        <taxon>Anthozoa</taxon>
        <taxon>Hexacorallia</taxon>
        <taxon>Actiniaria</taxon>
        <taxon>Actiniidae</taxon>
        <taxon>Actinia</taxon>
    </lineage>
</organism>
<evidence type="ECO:0000259" key="7">
    <source>
        <dbReference type="Pfam" id="PF01055"/>
    </source>
</evidence>
<feature type="domain" description="Glycoside hydrolase family 31 TIM barrel" evidence="7">
    <location>
        <begin position="304"/>
        <end position="598"/>
    </location>
</feature>
<protein>
    <submittedName>
        <fullName evidence="10">Myogenesis-regulating glycosidase-like</fullName>
    </submittedName>
</protein>
<dbReference type="Pfam" id="PF01055">
    <property type="entry name" value="Glyco_hydro_31_2nd"/>
    <property type="match status" value="1"/>
</dbReference>
<evidence type="ECO:0000256" key="5">
    <source>
        <dbReference type="SAM" id="MobiDB-lite"/>
    </source>
</evidence>
<dbReference type="InterPro" id="IPR013780">
    <property type="entry name" value="Glyco_hydro_b"/>
</dbReference>
<dbReference type="InterPro" id="IPR050985">
    <property type="entry name" value="Alpha-glycosidase_related"/>
</dbReference>
<feature type="compositionally biased region" description="Basic and acidic residues" evidence="5">
    <location>
        <begin position="1"/>
        <end position="12"/>
    </location>
</feature>
<dbReference type="InterPro" id="IPR017853">
    <property type="entry name" value="GH"/>
</dbReference>
<proteinExistence type="inferred from homology"/>
<evidence type="ECO:0000256" key="4">
    <source>
        <dbReference type="RuleBase" id="RU361185"/>
    </source>
</evidence>
<evidence type="ECO:0000313" key="9">
    <source>
        <dbReference type="Proteomes" id="UP000515163"/>
    </source>
</evidence>
<keyword evidence="3 4" id="KW-0326">Glycosidase</keyword>
<dbReference type="SUPFAM" id="SSF51445">
    <property type="entry name" value="(Trans)glycosidases"/>
    <property type="match status" value="1"/>
</dbReference>
<dbReference type="InterPro" id="IPR000322">
    <property type="entry name" value="Glyco_hydro_31_TIM"/>
</dbReference>
<keyword evidence="6" id="KW-1133">Transmembrane helix</keyword>
<gene>
    <name evidence="10" type="primary">LOC116290806</name>
</gene>
<keyword evidence="6" id="KW-0472">Membrane</keyword>
<keyword evidence="9" id="KW-1185">Reference proteome</keyword>
<keyword evidence="6" id="KW-0812">Transmembrane</keyword>
<dbReference type="KEGG" id="aten:116290806"/>
<dbReference type="Proteomes" id="UP000515163">
    <property type="component" value="Unplaced"/>
</dbReference>
<dbReference type="GO" id="GO:0004553">
    <property type="term" value="F:hydrolase activity, hydrolyzing O-glycosyl compounds"/>
    <property type="evidence" value="ECO:0007669"/>
    <property type="project" value="InterPro"/>
</dbReference>
<feature type="domain" description="Glycosyl hydrolase family 31 C-terminal" evidence="8">
    <location>
        <begin position="615"/>
        <end position="700"/>
    </location>
</feature>
<comment type="similarity">
    <text evidence="1 4">Belongs to the glycosyl hydrolase 31 family.</text>
</comment>
<dbReference type="InParanoid" id="A0A6P8HM99"/>
<accession>A0A6P8HM99</accession>
<dbReference type="RefSeq" id="XP_031553775.1">
    <property type="nucleotide sequence ID" value="XM_031697915.1"/>
</dbReference>
<name>A0A6P8HM99_ACTTE</name>
<dbReference type="Gene3D" id="2.60.40.1180">
    <property type="entry name" value="Golgi alpha-mannosidase II"/>
    <property type="match status" value="1"/>
</dbReference>
<dbReference type="AlphaFoldDB" id="A0A6P8HM99"/>
<dbReference type="InterPro" id="IPR048395">
    <property type="entry name" value="Glyco_hydro_31_C"/>
</dbReference>
<evidence type="ECO:0000256" key="3">
    <source>
        <dbReference type="ARBA" id="ARBA00023295"/>
    </source>
</evidence>
<feature type="compositionally biased region" description="Polar residues" evidence="5">
    <location>
        <begin position="13"/>
        <end position="22"/>
    </location>
</feature>
<dbReference type="Gene3D" id="3.20.20.80">
    <property type="entry name" value="Glycosidases"/>
    <property type="match status" value="1"/>
</dbReference>
<feature type="transmembrane region" description="Helical" evidence="6">
    <location>
        <begin position="49"/>
        <end position="71"/>
    </location>
</feature>
<keyword evidence="2 4" id="KW-0378">Hydrolase</keyword>
<dbReference type="PANTHER" id="PTHR43053:SF4">
    <property type="entry name" value="MYOGENESIS-REGULATING GLYCOSIDASE"/>
    <property type="match status" value="1"/>
</dbReference>